<organism evidence="1 2">
    <name type="scientific">Lupinus luteus</name>
    <name type="common">European yellow lupine</name>
    <dbReference type="NCBI Taxonomy" id="3873"/>
    <lineage>
        <taxon>Eukaryota</taxon>
        <taxon>Viridiplantae</taxon>
        <taxon>Streptophyta</taxon>
        <taxon>Embryophyta</taxon>
        <taxon>Tracheophyta</taxon>
        <taxon>Spermatophyta</taxon>
        <taxon>Magnoliopsida</taxon>
        <taxon>eudicotyledons</taxon>
        <taxon>Gunneridae</taxon>
        <taxon>Pentapetalae</taxon>
        <taxon>rosids</taxon>
        <taxon>fabids</taxon>
        <taxon>Fabales</taxon>
        <taxon>Fabaceae</taxon>
        <taxon>Papilionoideae</taxon>
        <taxon>50 kb inversion clade</taxon>
        <taxon>genistoids sensu lato</taxon>
        <taxon>core genistoids</taxon>
        <taxon>Genisteae</taxon>
        <taxon>Lupinus</taxon>
    </lineage>
</organism>
<protein>
    <submittedName>
        <fullName evidence="1">Uncharacterized protein</fullName>
    </submittedName>
</protein>
<evidence type="ECO:0000313" key="1">
    <source>
        <dbReference type="EMBL" id="CAL0312732.1"/>
    </source>
</evidence>
<accession>A0AAV1WVG0</accession>
<name>A0AAV1WVG0_LUPLU</name>
<reference evidence="1 2" key="1">
    <citation type="submission" date="2024-03" db="EMBL/GenBank/DDBJ databases">
        <authorList>
            <person name="Martinez-Hernandez J."/>
        </authorList>
    </citation>
    <scope>NUCLEOTIDE SEQUENCE [LARGE SCALE GENOMIC DNA]</scope>
</reference>
<gene>
    <name evidence="1" type="ORF">LLUT_LOCUS13792</name>
</gene>
<proteinExistence type="predicted"/>
<dbReference type="AlphaFoldDB" id="A0AAV1WVG0"/>
<dbReference type="EMBL" id="CAXHTB010000009">
    <property type="protein sequence ID" value="CAL0312732.1"/>
    <property type="molecule type" value="Genomic_DNA"/>
</dbReference>
<sequence>MKEEAWDSVSQKLQHNGYSYGPQPQLVYQSQQIQGLANGSVGAVNALMDKMGIVYSNPLKYSEGELRRTPEMDYPQQYTHQYNSGSMLTSLVENNNNNGCVNEEHFRS</sequence>
<evidence type="ECO:0000313" key="2">
    <source>
        <dbReference type="Proteomes" id="UP001497480"/>
    </source>
</evidence>
<comment type="caution">
    <text evidence="1">The sequence shown here is derived from an EMBL/GenBank/DDBJ whole genome shotgun (WGS) entry which is preliminary data.</text>
</comment>
<dbReference type="Proteomes" id="UP001497480">
    <property type="component" value="Unassembled WGS sequence"/>
</dbReference>
<keyword evidence="2" id="KW-1185">Reference proteome</keyword>